<evidence type="ECO:0000256" key="2">
    <source>
        <dbReference type="SAM" id="SignalP"/>
    </source>
</evidence>
<feature type="compositionally biased region" description="Low complexity" evidence="1">
    <location>
        <begin position="61"/>
        <end position="87"/>
    </location>
</feature>
<reference evidence="3 4" key="1">
    <citation type="submission" date="2020-02" db="EMBL/GenBank/DDBJ databases">
        <authorList>
            <person name="Ma Q."/>
            <person name="Huang Y."/>
            <person name="Song X."/>
            <person name="Pei D."/>
        </authorList>
    </citation>
    <scope>NUCLEOTIDE SEQUENCE [LARGE SCALE GENOMIC DNA]</scope>
    <source>
        <strain evidence="3">Sxm20200214</strain>
        <tissue evidence="3">Leaf</tissue>
    </source>
</reference>
<comment type="caution">
    <text evidence="3">The sequence shown here is derived from an EMBL/GenBank/DDBJ whole genome shotgun (WGS) entry which is preliminary data.</text>
</comment>
<dbReference type="Proteomes" id="UP000886595">
    <property type="component" value="Unassembled WGS sequence"/>
</dbReference>
<gene>
    <name evidence="3" type="ORF">Bca52824_017967</name>
</gene>
<evidence type="ECO:0000313" key="4">
    <source>
        <dbReference type="Proteomes" id="UP000886595"/>
    </source>
</evidence>
<organism evidence="3 4">
    <name type="scientific">Brassica carinata</name>
    <name type="common">Ethiopian mustard</name>
    <name type="synonym">Abyssinian cabbage</name>
    <dbReference type="NCBI Taxonomy" id="52824"/>
    <lineage>
        <taxon>Eukaryota</taxon>
        <taxon>Viridiplantae</taxon>
        <taxon>Streptophyta</taxon>
        <taxon>Embryophyta</taxon>
        <taxon>Tracheophyta</taxon>
        <taxon>Spermatophyta</taxon>
        <taxon>Magnoliopsida</taxon>
        <taxon>eudicotyledons</taxon>
        <taxon>Gunneridae</taxon>
        <taxon>Pentapetalae</taxon>
        <taxon>rosids</taxon>
        <taxon>malvids</taxon>
        <taxon>Brassicales</taxon>
        <taxon>Brassicaceae</taxon>
        <taxon>Brassiceae</taxon>
        <taxon>Brassica</taxon>
    </lineage>
</organism>
<protein>
    <submittedName>
        <fullName evidence="3">Uncharacterized protein</fullName>
    </submittedName>
</protein>
<evidence type="ECO:0000313" key="3">
    <source>
        <dbReference type="EMBL" id="KAG2314845.1"/>
    </source>
</evidence>
<keyword evidence="4" id="KW-1185">Reference proteome</keyword>
<feature type="region of interest" description="Disordered" evidence="1">
    <location>
        <begin position="57"/>
        <end position="92"/>
    </location>
</feature>
<accession>A0A8X8AWX3</accession>
<proteinExistence type="predicted"/>
<evidence type="ECO:0000256" key="1">
    <source>
        <dbReference type="SAM" id="MobiDB-lite"/>
    </source>
</evidence>
<dbReference type="EMBL" id="JAAMPC010000004">
    <property type="protein sequence ID" value="KAG2314845.1"/>
    <property type="molecule type" value="Genomic_DNA"/>
</dbReference>
<feature type="chain" id="PRO_5036464303" evidence="2">
    <location>
        <begin position="18"/>
        <end position="186"/>
    </location>
</feature>
<keyword evidence="2" id="KW-0732">Signal</keyword>
<dbReference type="AlphaFoldDB" id="A0A8X8AWX3"/>
<sequence length="186" mass="19417">MDLTSFILSGLLSLVDYLIQQLSSSPFCSGSRFEIGIKTAYQLLPGQGQARAIELVAPAASGSPGRRPAGTRRGTSTSGSASSSTETEPAKKIQLVPRRESFCLGLTVRSPGIMAKPVTVVVNPDAALVEVRASEDSSDEEALSGRVGRGARQTRRTVLDSLVELSLHSVAPSDAASNSVGQDMAD</sequence>
<name>A0A8X8AWX3_BRACI</name>
<feature type="signal peptide" evidence="2">
    <location>
        <begin position="1"/>
        <end position="17"/>
    </location>
</feature>